<dbReference type="SMART" id="SM00052">
    <property type="entry name" value="EAL"/>
    <property type="match status" value="1"/>
</dbReference>
<dbReference type="EMBL" id="FLQS01000056">
    <property type="protein sequence ID" value="SBS78514.1"/>
    <property type="molecule type" value="Genomic_DNA"/>
</dbReference>
<dbReference type="Gene3D" id="3.20.20.450">
    <property type="entry name" value="EAL domain"/>
    <property type="match status" value="1"/>
</dbReference>
<dbReference type="Pfam" id="PF00563">
    <property type="entry name" value="EAL"/>
    <property type="match status" value="1"/>
</dbReference>
<dbReference type="GO" id="GO:0071111">
    <property type="term" value="F:cyclic-guanylate-specific phosphodiesterase activity"/>
    <property type="evidence" value="ECO:0007669"/>
    <property type="project" value="InterPro"/>
</dbReference>
<dbReference type="PANTHER" id="PTHR33121:SF76">
    <property type="entry name" value="SIGNALING PROTEIN"/>
    <property type="match status" value="1"/>
</dbReference>
<dbReference type="CDD" id="cd01948">
    <property type="entry name" value="EAL"/>
    <property type="match status" value="1"/>
</dbReference>
<evidence type="ECO:0000259" key="1">
    <source>
        <dbReference type="PROSITE" id="PS50883"/>
    </source>
</evidence>
<dbReference type="AlphaFoldDB" id="A0A1Y5PIN0"/>
<organism evidence="2">
    <name type="scientific">uncultured Mycobacterium sp</name>
    <dbReference type="NCBI Taxonomy" id="171292"/>
    <lineage>
        <taxon>Bacteria</taxon>
        <taxon>Bacillati</taxon>
        <taxon>Actinomycetota</taxon>
        <taxon>Actinomycetes</taxon>
        <taxon>Mycobacteriales</taxon>
        <taxon>Mycobacteriaceae</taxon>
        <taxon>Mycobacterium</taxon>
        <taxon>environmental samples</taxon>
    </lineage>
</organism>
<evidence type="ECO:0000313" key="2">
    <source>
        <dbReference type="EMBL" id="SBS78514.1"/>
    </source>
</evidence>
<reference evidence="2" key="1">
    <citation type="submission" date="2016-03" db="EMBL/GenBank/DDBJ databases">
        <authorList>
            <person name="Ploux O."/>
        </authorList>
    </citation>
    <scope>NUCLEOTIDE SEQUENCE</scope>
    <source>
        <strain evidence="2">UC10</strain>
    </source>
</reference>
<dbReference type="PANTHER" id="PTHR33121">
    <property type="entry name" value="CYCLIC DI-GMP PHOSPHODIESTERASE PDEF"/>
    <property type="match status" value="1"/>
</dbReference>
<dbReference type="SUPFAM" id="SSF141868">
    <property type="entry name" value="EAL domain-like"/>
    <property type="match status" value="1"/>
</dbReference>
<dbReference type="Pfam" id="PF10069">
    <property type="entry name" value="DICT"/>
    <property type="match status" value="1"/>
</dbReference>
<dbReference type="InterPro" id="IPR001633">
    <property type="entry name" value="EAL_dom"/>
</dbReference>
<gene>
    <name evidence="2" type="ORF">MHPYR_60002</name>
</gene>
<protein>
    <submittedName>
        <fullName evidence="2">Diguanylate phosphodiesterase</fullName>
    </submittedName>
</protein>
<proteinExistence type="predicted"/>
<name>A0A1Y5PIN0_9MYCO</name>
<accession>A0A1Y5PIN0</accession>
<dbReference type="InterPro" id="IPR019278">
    <property type="entry name" value="DICT_dom"/>
</dbReference>
<dbReference type="PROSITE" id="PS50883">
    <property type="entry name" value="EAL"/>
    <property type="match status" value="1"/>
</dbReference>
<sequence length="408" mass="43963">MTDFIDEGVAGKGLVAAFQQVVALPSEVVVGYEALARWPSLDNPSPLDIFDRAATTGRLDRLDELCIRAAAQGALQRNLTPGTLLLVNCEPGTPAVDPTVAPDVMRAADAFRLTFEITERGLLTNPRALLRKVAALRALGFAIALDDVGSHPDSLVLLDVVAPDILKLDMGLVQRQPDRMHARTIAAIIAHHERTGAVICAEGIETAEHLEQALAYGATLGQGNWFGAPGEVTSRPEPFEWPARRTPCPPAAHHSTMELAMAGLPTRTVRKQTLTALSRHIGGIAATAQNAPIVLATLHPDEHLDLQTEQMYSAIAERSPLVAVFGQTRPTSLGPRVRGVTLDRDDPLLLESTILVLGPETACGLIARERPSPAMHSADVEMRRFDMVITYDHQRVTAAARPLLDRLA</sequence>
<dbReference type="InterPro" id="IPR035919">
    <property type="entry name" value="EAL_sf"/>
</dbReference>
<dbReference type="InterPro" id="IPR050706">
    <property type="entry name" value="Cyclic-di-GMP_PDE-like"/>
</dbReference>
<feature type="domain" description="EAL" evidence="1">
    <location>
        <begin position="1"/>
        <end position="243"/>
    </location>
</feature>